<evidence type="ECO:0000256" key="1">
    <source>
        <dbReference type="SAM" id="MobiDB-lite"/>
    </source>
</evidence>
<keyword evidence="3" id="KW-1185">Reference proteome</keyword>
<evidence type="ECO:0000313" key="3">
    <source>
        <dbReference type="Proteomes" id="UP001148018"/>
    </source>
</evidence>
<sequence length="81" mass="8504">MSTSGPRGQAAENRKTASDTRNLRAIAVVQHQDWVTDSRRPAGACKSPSVVEACGKENLPTANFNHITGKLLAQGAGNLCA</sequence>
<dbReference type="Proteomes" id="UP001148018">
    <property type="component" value="Unassembled WGS sequence"/>
</dbReference>
<name>A0A9Q0ECR7_9TELE</name>
<feature type="region of interest" description="Disordered" evidence="1">
    <location>
        <begin position="1"/>
        <end position="22"/>
    </location>
</feature>
<accession>A0A9Q0ECR7</accession>
<reference evidence="2" key="1">
    <citation type="submission" date="2022-07" db="EMBL/GenBank/DDBJ databases">
        <title>Chromosome-level genome of Muraenolepis orangiensis.</title>
        <authorList>
            <person name="Kim J."/>
        </authorList>
    </citation>
    <scope>NUCLEOTIDE SEQUENCE</scope>
    <source>
        <strain evidence="2">KU_S4_2022</strain>
        <tissue evidence="2">Muscle</tissue>
    </source>
</reference>
<feature type="compositionally biased region" description="Basic and acidic residues" evidence="1">
    <location>
        <begin position="12"/>
        <end position="22"/>
    </location>
</feature>
<dbReference type="EMBL" id="JANIIK010000046">
    <property type="protein sequence ID" value="KAJ3603050.1"/>
    <property type="molecule type" value="Genomic_DNA"/>
</dbReference>
<proteinExistence type="predicted"/>
<dbReference type="AlphaFoldDB" id="A0A9Q0ECR7"/>
<organism evidence="2 3">
    <name type="scientific">Muraenolepis orangiensis</name>
    <name type="common">Patagonian moray cod</name>
    <dbReference type="NCBI Taxonomy" id="630683"/>
    <lineage>
        <taxon>Eukaryota</taxon>
        <taxon>Metazoa</taxon>
        <taxon>Chordata</taxon>
        <taxon>Craniata</taxon>
        <taxon>Vertebrata</taxon>
        <taxon>Euteleostomi</taxon>
        <taxon>Actinopterygii</taxon>
        <taxon>Neopterygii</taxon>
        <taxon>Teleostei</taxon>
        <taxon>Neoteleostei</taxon>
        <taxon>Acanthomorphata</taxon>
        <taxon>Zeiogadaria</taxon>
        <taxon>Gadariae</taxon>
        <taxon>Gadiformes</taxon>
        <taxon>Muraenolepidoidei</taxon>
        <taxon>Muraenolepididae</taxon>
        <taxon>Muraenolepis</taxon>
    </lineage>
</organism>
<comment type="caution">
    <text evidence="2">The sequence shown here is derived from an EMBL/GenBank/DDBJ whole genome shotgun (WGS) entry which is preliminary data.</text>
</comment>
<gene>
    <name evidence="2" type="ORF">NHX12_030794</name>
</gene>
<protein>
    <submittedName>
        <fullName evidence="2">Uncharacterized protein</fullName>
    </submittedName>
</protein>
<evidence type="ECO:0000313" key="2">
    <source>
        <dbReference type="EMBL" id="KAJ3603050.1"/>
    </source>
</evidence>